<evidence type="ECO:0008006" key="3">
    <source>
        <dbReference type="Google" id="ProtNLM"/>
    </source>
</evidence>
<dbReference type="Gene3D" id="3.30.460.20">
    <property type="entry name" value="CorA soluble domain-like"/>
    <property type="match status" value="1"/>
</dbReference>
<accession>A0A0K6I5H9</accession>
<dbReference type="AlphaFoldDB" id="A0A0K6I5H9"/>
<dbReference type="Proteomes" id="UP000183649">
    <property type="component" value="Unassembled WGS sequence"/>
</dbReference>
<gene>
    <name evidence="1" type="ORF">Ga0061069_10774</name>
</gene>
<organism evidence="1 2">
    <name type="scientific">Thiomonas bhubaneswarensis</name>
    <dbReference type="NCBI Taxonomy" id="339866"/>
    <lineage>
        <taxon>Bacteria</taxon>
        <taxon>Pseudomonadati</taxon>
        <taxon>Pseudomonadota</taxon>
        <taxon>Betaproteobacteria</taxon>
        <taxon>Burkholderiales</taxon>
        <taxon>Thiomonas</taxon>
    </lineage>
</organism>
<reference evidence="2" key="1">
    <citation type="submission" date="2015-08" db="EMBL/GenBank/DDBJ databases">
        <authorList>
            <person name="Varghese N."/>
        </authorList>
    </citation>
    <scope>NUCLEOTIDE SEQUENCE [LARGE SCALE GENOMIC DNA]</scope>
    <source>
        <strain evidence="2">DSM 18181</strain>
    </source>
</reference>
<sequence length="108" mass="12258">MACTASPKDPMPLAVPIYSSNQSGLICGYLFDAEGRGQPLELNEAARWLHEEKPQDDAFVWLHFNAANVSSEKCFRPIWTTPNTASRPSAKACDPPGWRWSIRPWWPW</sequence>
<proteinExistence type="predicted"/>
<evidence type="ECO:0000313" key="1">
    <source>
        <dbReference type="EMBL" id="CUA98385.1"/>
    </source>
</evidence>
<evidence type="ECO:0000313" key="2">
    <source>
        <dbReference type="Proteomes" id="UP000183649"/>
    </source>
</evidence>
<protein>
    <recommendedName>
        <fullName evidence="3">Magnesium transporter CorA</fullName>
    </recommendedName>
</protein>
<dbReference type="STRING" id="339866.GCA_001418255_02113"/>
<keyword evidence="2" id="KW-1185">Reference proteome</keyword>
<dbReference type="RefSeq" id="WP_342665700.1">
    <property type="nucleotide sequence ID" value="NZ_CYHF01000007.1"/>
</dbReference>
<name>A0A0K6I5H9_9BURK</name>
<dbReference type="EMBL" id="CYHF01000007">
    <property type="protein sequence ID" value="CUA98385.1"/>
    <property type="molecule type" value="Genomic_DNA"/>
</dbReference>